<dbReference type="Proteomes" id="UP000078512">
    <property type="component" value="Unassembled WGS sequence"/>
</dbReference>
<reference evidence="2 3" key="1">
    <citation type="submission" date="2016-05" db="EMBL/GenBank/DDBJ databases">
        <title>Genome sequencing reveals origins of a unique bacterial endosymbiosis in the earliest lineages of terrestrial Fungi.</title>
        <authorList>
            <consortium name="DOE Joint Genome Institute"/>
            <person name="Uehling J."/>
            <person name="Gryganskyi A."/>
            <person name="Hameed K."/>
            <person name="Tschaplinski T."/>
            <person name="Misztal P."/>
            <person name="Wu S."/>
            <person name="Desiro A."/>
            <person name="Vande Pol N."/>
            <person name="Du Z.-Y."/>
            <person name="Zienkiewicz A."/>
            <person name="Zienkiewicz K."/>
            <person name="Morin E."/>
            <person name="Tisserant E."/>
            <person name="Splivallo R."/>
            <person name="Hainaut M."/>
            <person name="Henrissat B."/>
            <person name="Ohm R."/>
            <person name="Kuo A."/>
            <person name="Yan J."/>
            <person name="Lipzen A."/>
            <person name="Nolan M."/>
            <person name="Labutti K."/>
            <person name="Barry K."/>
            <person name="Goldstein A."/>
            <person name="Labbe J."/>
            <person name="Schadt C."/>
            <person name="Tuskan G."/>
            <person name="Grigoriev I."/>
            <person name="Martin F."/>
            <person name="Vilgalys R."/>
            <person name="Bonito G."/>
        </authorList>
    </citation>
    <scope>NUCLEOTIDE SEQUENCE [LARGE SCALE GENOMIC DNA]</scope>
    <source>
        <strain evidence="2 3">AG-77</strain>
    </source>
</reference>
<evidence type="ECO:0000313" key="3">
    <source>
        <dbReference type="Proteomes" id="UP000078512"/>
    </source>
</evidence>
<keyword evidence="3" id="KW-1185">Reference proteome</keyword>
<proteinExistence type="predicted"/>
<feature type="chain" id="PRO_5008276791" evidence="1">
    <location>
        <begin position="18"/>
        <end position="118"/>
    </location>
</feature>
<evidence type="ECO:0000256" key="1">
    <source>
        <dbReference type="SAM" id="SignalP"/>
    </source>
</evidence>
<sequence length="118" mass="12602">MKLNLIIALSLAAVAASQKFDNCTVSLNFPVDSRTARKAIDCVFPQLSHADCYKRQNSLAVAFKGTSSAGIQGEKTCYYDLSSNVPLSVADFLNIPAVCSMLGGEMAYATWNGCISPN</sequence>
<protein>
    <submittedName>
        <fullName evidence="2">Uncharacterized protein</fullName>
    </submittedName>
</protein>
<dbReference type="AlphaFoldDB" id="A0A197KD38"/>
<organism evidence="2 3">
    <name type="scientific">Linnemannia elongata AG-77</name>
    <dbReference type="NCBI Taxonomy" id="1314771"/>
    <lineage>
        <taxon>Eukaryota</taxon>
        <taxon>Fungi</taxon>
        <taxon>Fungi incertae sedis</taxon>
        <taxon>Mucoromycota</taxon>
        <taxon>Mortierellomycotina</taxon>
        <taxon>Mortierellomycetes</taxon>
        <taxon>Mortierellales</taxon>
        <taxon>Mortierellaceae</taxon>
        <taxon>Linnemannia</taxon>
    </lineage>
</organism>
<evidence type="ECO:0000313" key="2">
    <source>
        <dbReference type="EMBL" id="OAQ35083.1"/>
    </source>
</evidence>
<feature type="signal peptide" evidence="1">
    <location>
        <begin position="1"/>
        <end position="17"/>
    </location>
</feature>
<accession>A0A197KD38</accession>
<dbReference type="OrthoDB" id="2373994at2759"/>
<dbReference type="EMBL" id="KV442015">
    <property type="protein sequence ID" value="OAQ35083.1"/>
    <property type="molecule type" value="Genomic_DNA"/>
</dbReference>
<gene>
    <name evidence="2" type="ORF">K457DRAFT_121077</name>
</gene>
<keyword evidence="1" id="KW-0732">Signal</keyword>
<name>A0A197KD38_9FUNG</name>